<evidence type="ECO:0000256" key="7">
    <source>
        <dbReference type="ARBA" id="ARBA00022777"/>
    </source>
</evidence>
<keyword evidence="15" id="KW-1185">Reference proteome</keyword>
<dbReference type="InterPro" id="IPR011009">
    <property type="entry name" value="Kinase-like_dom_sf"/>
</dbReference>
<accession>A0A8V0XXM0</accession>
<reference evidence="14" key="1">
    <citation type="submission" date="2020-11" db="EMBL/GenBank/DDBJ databases">
        <title>Gallus gallus (Chicken) genome, bGalGal1, GRCg7b, maternal haplotype autosomes + Z &amp; W.</title>
        <authorList>
            <person name="Warren W."/>
            <person name="Formenti G."/>
            <person name="Fedrigo O."/>
            <person name="Haase B."/>
            <person name="Mountcastle J."/>
            <person name="Balacco J."/>
            <person name="Tracey A."/>
            <person name="Schneider V."/>
            <person name="Okimoto R."/>
            <person name="Cheng H."/>
            <person name="Hawken R."/>
            <person name="Howe K."/>
            <person name="Jarvis E.D."/>
        </authorList>
    </citation>
    <scope>NUCLEOTIDE SEQUENCE [LARGE SCALE GENOMIC DNA]</scope>
    <source>
        <strain evidence="14">Broiler</strain>
    </source>
</reference>
<dbReference type="AlphaFoldDB" id="A0A8V0XXM0"/>
<sequence length="342" mass="37876">MADGDRAEAASAESELEPLRFQRLWGEGYFEVPASERLGKCRSVKEFEKLNRIGEGTYGIVYRARDTVTDETVALKKVRMDNEKEGMPVSSLREITLLLELQHPNIVELKEVVVGNHLESIFLVMGYCEQDLASLLENMQTPFSEAQVKCIILQVLKGLQYLHERYIIHRDLKVSNLLMTDKGCVKIADFGLARTYGMPPQPMTPKVVTLWYRAPELLLGVTTQTTSIDMWAVGCILAELLAHKPLLPGTSEIHQIDLIVQLLGTPNENIWPVRVVPQRCLPSCPACPPALPDAPLPLPSGFLQVAPGESVHPAETALQQPQAQVPLALRGRAASAQLPLHV</sequence>
<keyword evidence="6 11" id="KW-0547">Nucleotide-binding</keyword>
<evidence type="ECO:0000256" key="8">
    <source>
        <dbReference type="ARBA" id="ARBA00022840"/>
    </source>
</evidence>
<dbReference type="GeneTree" id="ENSGT00940000158102"/>
<evidence type="ECO:0000313" key="15">
    <source>
        <dbReference type="Proteomes" id="UP000000539"/>
    </source>
</evidence>
<organism evidence="14 15">
    <name type="scientific">Gallus gallus</name>
    <name type="common">Chicken</name>
    <dbReference type="NCBI Taxonomy" id="9031"/>
    <lineage>
        <taxon>Eukaryota</taxon>
        <taxon>Metazoa</taxon>
        <taxon>Chordata</taxon>
        <taxon>Craniata</taxon>
        <taxon>Vertebrata</taxon>
        <taxon>Euteleostomi</taxon>
        <taxon>Archelosauria</taxon>
        <taxon>Archosauria</taxon>
        <taxon>Dinosauria</taxon>
        <taxon>Saurischia</taxon>
        <taxon>Theropoda</taxon>
        <taxon>Coelurosauria</taxon>
        <taxon>Aves</taxon>
        <taxon>Neognathae</taxon>
        <taxon>Galloanserae</taxon>
        <taxon>Galliformes</taxon>
        <taxon>Phasianidae</taxon>
        <taxon>Phasianinae</taxon>
        <taxon>Gallus</taxon>
    </lineage>
</organism>
<reference evidence="14" key="2">
    <citation type="submission" date="2025-08" db="UniProtKB">
        <authorList>
            <consortium name="Ensembl"/>
        </authorList>
    </citation>
    <scope>IDENTIFICATION</scope>
    <source>
        <strain evidence="14">broiler</strain>
    </source>
</reference>
<comment type="similarity">
    <text evidence="1">Belongs to the protein kinase superfamily. CMGC Ser/Thr protein kinase family. CDC2/CDKX subfamily.</text>
</comment>
<dbReference type="Pfam" id="PF00069">
    <property type="entry name" value="Pkinase"/>
    <property type="match status" value="1"/>
</dbReference>
<dbReference type="InterPro" id="IPR008271">
    <property type="entry name" value="Ser/Thr_kinase_AS"/>
</dbReference>
<keyword evidence="5" id="KW-0808">Transferase</keyword>
<comment type="catalytic activity">
    <reaction evidence="9">
        <text>L-threonyl-[protein] + ATP = O-phospho-L-threonyl-[protein] + ADP + H(+)</text>
        <dbReference type="Rhea" id="RHEA:46608"/>
        <dbReference type="Rhea" id="RHEA-COMP:11060"/>
        <dbReference type="Rhea" id="RHEA-COMP:11605"/>
        <dbReference type="ChEBI" id="CHEBI:15378"/>
        <dbReference type="ChEBI" id="CHEBI:30013"/>
        <dbReference type="ChEBI" id="CHEBI:30616"/>
        <dbReference type="ChEBI" id="CHEBI:61977"/>
        <dbReference type="ChEBI" id="CHEBI:456216"/>
        <dbReference type="EC" id="2.7.11.24"/>
    </reaction>
</comment>
<dbReference type="EC" id="2.7.11.24" evidence="3"/>
<evidence type="ECO:0000256" key="2">
    <source>
        <dbReference type="ARBA" id="ARBA00008832"/>
    </source>
</evidence>
<comment type="catalytic activity">
    <reaction evidence="10">
        <text>L-seryl-[protein] + ATP = O-phospho-L-seryl-[protein] + ADP + H(+)</text>
        <dbReference type="Rhea" id="RHEA:17989"/>
        <dbReference type="Rhea" id="RHEA-COMP:9863"/>
        <dbReference type="Rhea" id="RHEA-COMP:11604"/>
        <dbReference type="ChEBI" id="CHEBI:15378"/>
        <dbReference type="ChEBI" id="CHEBI:29999"/>
        <dbReference type="ChEBI" id="CHEBI:30616"/>
        <dbReference type="ChEBI" id="CHEBI:83421"/>
        <dbReference type="ChEBI" id="CHEBI:456216"/>
        <dbReference type="EC" id="2.7.11.24"/>
    </reaction>
</comment>
<dbReference type="Ensembl" id="ENSGALT00010019202.1">
    <property type="protein sequence ID" value="ENSGALP00010010750.1"/>
    <property type="gene ID" value="ENSGALG00010008050.1"/>
</dbReference>
<dbReference type="FunFam" id="3.30.200.20:FF:000256">
    <property type="entry name" value="cyclin-dependent kinase 10 isoform X2"/>
    <property type="match status" value="1"/>
</dbReference>
<dbReference type="InterPro" id="IPR017441">
    <property type="entry name" value="Protein_kinase_ATP_BS"/>
</dbReference>
<keyword evidence="7" id="KW-0418">Kinase</keyword>
<feature type="domain" description="Protein kinase" evidence="13">
    <location>
        <begin position="47"/>
        <end position="303"/>
    </location>
</feature>
<comment type="similarity">
    <text evidence="2">Belongs to the protein kinase superfamily. CMGC Ser/Thr protein kinase family. MAP kinase subfamily.</text>
</comment>
<dbReference type="OrthoDB" id="1732493at2759"/>
<evidence type="ECO:0000256" key="12">
    <source>
        <dbReference type="RuleBase" id="RU000304"/>
    </source>
</evidence>
<evidence type="ECO:0000256" key="4">
    <source>
        <dbReference type="ARBA" id="ARBA00022527"/>
    </source>
</evidence>
<dbReference type="SUPFAM" id="SSF56112">
    <property type="entry name" value="Protein kinase-like (PK-like)"/>
    <property type="match status" value="1"/>
</dbReference>
<reference evidence="14" key="3">
    <citation type="submission" date="2025-09" db="UniProtKB">
        <authorList>
            <consortium name="Ensembl"/>
        </authorList>
    </citation>
    <scope>IDENTIFICATION</scope>
    <source>
        <strain evidence="14">broiler</strain>
    </source>
</reference>
<evidence type="ECO:0000256" key="1">
    <source>
        <dbReference type="ARBA" id="ARBA00006485"/>
    </source>
</evidence>
<dbReference type="InterPro" id="IPR050108">
    <property type="entry name" value="CDK"/>
</dbReference>
<evidence type="ECO:0000256" key="9">
    <source>
        <dbReference type="ARBA" id="ARBA00047592"/>
    </source>
</evidence>
<keyword evidence="8 11" id="KW-0067">ATP-binding</keyword>
<dbReference type="InterPro" id="IPR000719">
    <property type="entry name" value="Prot_kinase_dom"/>
</dbReference>
<proteinExistence type="inferred from homology"/>
<dbReference type="PANTHER" id="PTHR24056">
    <property type="entry name" value="CELL DIVISION PROTEIN KINASE"/>
    <property type="match status" value="1"/>
</dbReference>
<evidence type="ECO:0000313" key="14">
    <source>
        <dbReference type="Ensembl" id="ENSGALP00010010750.1"/>
    </source>
</evidence>
<dbReference type="GO" id="GO:0004707">
    <property type="term" value="F:MAP kinase activity"/>
    <property type="evidence" value="ECO:0007669"/>
    <property type="project" value="UniProtKB-EC"/>
</dbReference>
<feature type="binding site" evidence="11">
    <location>
        <position position="76"/>
    </location>
    <ligand>
        <name>ATP</name>
        <dbReference type="ChEBI" id="CHEBI:30616"/>
    </ligand>
</feature>
<gene>
    <name evidence="14" type="primary">CDK10</name>
</gene>
<evidence type="ECO:0000259" key="13">
    <source>
        <dbReference type="PROSITE" id="PS50011"/>
    </source>
</evidence>
<evidence type="ECO:0000256" key="6">
    <source>
        <dbReference type="ARBA" id="ARBA00022741"/>
    </source>
</evidence>
<dbReference type="Proteomes" id="UP000000539">
    <property type="component" value="Chromosome 11"/>
</dbReference>
<dbReference type="PROSITE" id="PS00108">
    <property type="entry name" value="PROTEIN_KINASE_ST"/>
    <property type="match status" value="1"/>
</dbReference>
<dbReference type="FunFam" id="1.10.510.10:FF:000624">
    <property type="entry name" value="Mitogen-activated protein kinase"/>
    <property type="match status" value="1"/>
</dbReference>
<dbReference type="GO" id="GO:0005524">
    <property type="term" value="F:ATP binding"/>
    <property type="evidence" value="ECO:0007669"/>
    <property type="project" value="UniProtKB-UniRule"/>
</dbReference>
<evidence type="ECO:0000256" key="10">
    <source>
        <dbReference type="ARBA" id="ARBA00048312"/>
    </source>
</evidence>
<dbReference type="PROSITE" id="PS50011">
    <property type="entry name" value="PROTEIN_KINASE_DOM"/>
    <property type="match status" value="1"/>
</dbReference>
<protein>
    <recommendedName>
        <fullName evidence="3">mitogen-activated protein kinase</fullName>
        <ecNumber evidence="3">2.7.11.24</ecNumber>
    </recommendedName>
</protein>
<keyword evidence="4 12" id="KW-0723">Serine/threonine-protein kinase</keyword>
<dbReference type="SMART" id="SM00220">
    <property type="entry name" value="S_TKc"/>
    <property type="match status" value="1"/>
</dbReference>
<evidence type="ECO:0000256" key="3">
    <source>
        <dbReference type="ARBA" id="ARBA00012411"/>
    </source>
</evidence>
<dbReference type="PROSITE" id="PS00107">
    <property type="entry name" value="PROTEIN_KINASE_ATP"/>
    <property type="match status" value="1"/>
</dbReference>
<dbReference type="Gene3D" id="3.30.200.20">
    <property type="entry name" value="Phosphorylase Kinase, domain 1"/>
    <property type="match status" value="1"/>
</dbReference>
<name>A0A8V0XXM0_CHICK</name>
<dbReference type="PANTHER" id="PTHR24056:SF508">
    <property type="entry name" value="CYCLIN-DEPENDENT KINASE 10"/>
    <property type="match status" value="1"/>
</dbReference>
<dbReference type="Gene3D" id="1.10.510.10">
    <property type="entry name" value="Transferase(Phosphotransferase) domain 1"/>
    <property type="match status" value="1"/>
</dbReference>
<evidence type="ECO:0000256" key="11">
    <source>
        <dbReference type="PROSITE-ProRule" id="PRU10141"/>
    </source>
</evidence>
<evidence type="ECO:0000256" key="5">
    <source>
        <dbReference type="ARBA" id="ARBA00022679"/>
    </source>
</evidence>